<evidence type="ECO:0000313" key="15">
    <source>
        <dbReference type="Proteomes" id="UP000189777"/>
    </source>
</evidence>
<evidence type="ECO:0000259" key="13">
    <source>
        <dbReference type="Pfam" id="PF00892"/>
    </source>
</evidence>
<organism evidence="14 15">
    <name type="scientific">Krasilnikoviella flava</name>
    <dbReference type="NCBI Taxonomy" id="526729"/>
    <lineage>
        <taxon>Bacteria</taxon>
        <taxon>Bacillati</taxon>
        <taxon>Actinomycetota</taxon>
        <taxon>Actinomycetes</taxon>
        <taxon>Micrococcales</taxon>
        <taxon>Promicromonosporaceae</taxon>
        <taxon>Krasilnikoviella</taxon>
    </lineage>
</organism>
<keyword evidence="9 12" id="KW-1133">Transmembrane helix</keyword>
<feature type="transmembrane region" description="Helical" evidence="12">
    <location>
        <begin position="61"/>
        <end position="81"/>
    </location>
</feature>
<evidence type="ECO:0000256" key="11">
    <source>
        <dbReference type="ARBA" id="ARBA00023136"/>
    </source>
</evidence>
<keyword evidence="15" id="KW-1185">Reference proteome</keyword>
<feature type="transmembrane region" description="Helical" evidence="12">
    <location>
        <begin position="33"/>
        <end position="54"/>
    </location>
</feature>
<keyword evidence="4" id="KW-0444">Lipid biosynthesis</keyword>
<proteinExistence type="inferred from homology"/>
<dbReference type="RefSeq" id="WP_079576588.1">
    <property type="nucleotide sequence ID" value="NZ_FUZQ01000008.1"/>
</dbReference>
<feature type="transmembrane region" description="Helical" evidence="12">
    <location>
        <begin position="93"/>
        <end position="114"/>
    </location>
</feature>
<evidence type="ECO:0000256" key="9">
    <source>
        <dbReference type="ARBA" id="ARBA00022989"/>
    </source>
</evidence>
<dbReference type="Gene3D" id="1.10.3730.20">
    <property type="match status" value="2"/>
</dbReference>
<evidence type="ECO:0000256" key="7">
    <source>
        <dbReference type="ARBA" id="ARBA00022692"/>
    </source>
</evidence>
<keyword evidence="7 12" id="KW-0812">Transmembrane</keyword>
<dbReference type="GO" id="GO:0022857">
    <property type="term" value="F:transmembrane transporter activity"/>
    <property type="evidence" value="ECO:0007669"/>
    <property type="project" value="InterPro"/>
</dbReference>
<feature type="transmembrane region" description="Helical" evidence="12">
    <location>
        <begin position="220"/>
        <end position="238"/>
    </location>
</feature>
<sequence>MSSTALALVLAAAVLHAVWNVAAKRVVGSSRVFVWLYSTASAVLWLPVGLVVLARDGWPDLGPLIGAAAVSGVLHNLYGIALNTGYARADLGIVYPTARGTGPLLTMAVALLVLGEHADAVHVVGGLVVVAGVAVVASSGASDVDPSRGLAGVRWGAATGATIAAYTLWDAFAVTSLGLHPVAYFAFNAVWQSVTLTPVLRDRGRRAEAGAMARRHAREIALVAVLSPLGYILVLVAMQTAPVALVAPARESSIVIGTVLAWWLFQEPRPAVKILGSLVVMAGIGLLSVPA</sequence>
<feature type="transmembrane region" description="Helical" evidence="12">
    <location>
        <begin position="182"/>
        <end position="200"/>
    </location>
</feature>
<evidence type="ECO:0000256" key="5">
    <source>
        <dbReference type="ARBA" id="ARBA00022519"/>
    </source>
</evidence>
<evidence type="ECO:0000313" key="14">
    <source>
        <dbReference type="EMBL" id="SKC81623.1"/>
    </source>
</evidence>
<evidence type="ECO:0000256" key="4">
    <source>
        <dbReference type="ARBA" id="ARBA00022516"/>
    </source>
</evidence>
<dbReference type="Proteomes" id="UP000189777">
    <property type="component" value="Unassembled WGS sequence"/>
</dbReference>
<feature type="transmembrane region" description="Helical" evidence="12">
    <location>
        <begin position="272"/>
        <end position="289"/>
    </location>
</feature>
<evidence type="ECO:0000256" key="2">
    <source>
        <dbReference type="ARBA" id="ARBA00007362"/>
    </source>
</evidence>
<feature type="domain" description="EamA" evidence="13">
    <location>
        <begin position="152"/>
        <end position="288"/>
    </location>
</feature>
<name>A0A1T5M0G5_9MICO</name>
<keyword evidence="8" id="KW-0448">Lipopolysaccharide biosynthesis</keyword>
<evidence type="ECO:0000256" key="10">
    <source>
        <dbReference type="ARBA" id="ARBA00023098"/>
    </source>
</evidence>
<dbReference type="GO" id="GO:0009103">
    <property type="term" value="P:lipopolysaccharide biosynthetic process"/>
    <property type="evidence" value="ECO:0007669"/>
    <property type="project" value="UniProtKB-KW"/>
</dbReference>
<evidence type="ECO:0000256" key="6">
    <source>
        <dbReference type="ARBA" id="ARBA00022556"/>
    </source>
</evidence>
<gene>
    <name evidence="14" type="ORF">SAMN04324258_4266</name>
</gene>
<evidence type="ECO:0000256" key="12">
    <source>
        <dbReference type="SAM" id="Phobius"/>
    </source>
</evidence>
<comment type="similarity">
    <text evidence="2">Belongs to the EamA transporter family.</text>
</comment>
<feature type="transmembrane region" description="Helical" evidence="12">
    <location>
        <begin position="244"/>
        <end position="265"/>
    </location>
</feature>
<dbReference type="InterPro" id="IPR037185">
    <property type="entry name" value="EmrE-like"/>
</dbReference>
<feature type="transmembrane region" description="Helical" evidence="12">
    <location>
        <begin position="121"/>
        <end position="141"/>
    </location>
</feature>
<dbReference type="PANTHER" id="PTHR30561">
    <property type="entry name" value="SMR FAMILY PROTON-DEPENDENT DRUG EFFLUX TRANSPORTER SUGE"/>
    <property type="match status" value="1"/>
</dbReference>
<dbReference type="GO" id="GO:0005886">
    <property type="term" value="C:plasma membrane"/>
    <property type="evidence" value="ECO:0007669"/>
    <property type="project" value="UniProtKB-SubCell"/>
</dbReference>
<protein>
    <recommendedName>
        <fullName evidence="13">EamA domain-containing protein</fullName>
    </recommendedName>
</protein>
<keyword evidence="10" id="KW-0443">Lipid metabolism</keyword>
<dbReference type="InterPro" id="IPR000390">
    <property type="entry name" value="Small_drug/metabolite_transptr"/>
</dbReference>
<evidence type="ECO:0000256" key="3">
    <source>
        <dbReference type="ARBA" id="ARBA00022475"/>
    </source>
</evidence>
<dbReference type="SUPFAM" id="SSF103481">
    <property type="entry name" value="Multidrug resistance efflux transporter EmrE"/>
    <property type="match status" value="2"/>
</dbReference>
<accession>A0A1T5M0G5</accession>
<dbReference type="InterPro" id="IPR000620">
    <property type="entry name" value="EamA_dom"/>
</dbReference>
<dbReference type="Pfam" id="PF00892">
    <property type="entry name" value="EamA"/>
    <property type="match status" value="1"/>
</dbReference>
<dbReference type="PANTHER" id="PTHR30561:SF9">
    <property type="entry name" value="4-AMINO-4-DEOXY-L-ARABINOSE-PHOSPHOUNDECAPRENOL FLIPPASE SUBUNIT ARNF-RELATED"/>
    <property type="match status" value="1"/>
</dbReference>
<dbReference type="STRING" id="526729.SAMN04324258_4266"/>
<keyword evidence="3" id="KW-1003">Cell membrane</keyword>
<evidence type="ECO:0000256" key="1">
    <source>
        <dbReference type="ARBA" id="ARBA00004651"/>
    </source>
</evidence>
<dbReference type="EMBL" id="FUZQ01000008">
    <property type="protein sequence ID" value="SKC81623.1"/>
    <property type="molecule type" value="Genomic_DNA"/>
</dbReference>
<evidence type="ECO:0000256" key="8">
    <source>
        <dbReference type="ARBA" id="ARBA00022985"/>
    </source>
</evidence>
<reference evidence="14 15" key="1">
    <citation type="submission" date="2017-02" db="EMBL/GenBank/DDBJ databases">
        <authorList>
            <person name="Peterson S.W."/>
        </authorList>
    </citation>
    <scope>NUCLEOTIDE SEQUENCE [LARGE SCALE GENOMIC DNA]</scope>
    <source>
        <strain evidence="14 15">DSM 21481</strain>
    </source>
</reference>
<keyword evidence="5" id="KW-0997">Cell inner membrane</keyword>
<dbReference type="OrthoDB" id="9783707at2"/>
<dbReference type="AlphaFoldDB" id="A0A1T5M0G5"/>
<keyword evidence="6" id="KW-0441">Lipid A biosynthesis</keyword>
<comment type="subcellular location">
    <subcellularLocation>
        <location evidence="1">Cell membrane</location>
        <topology evidence="1">Multi-pass membrane protein</topology>
    </subcellularLocation>
</comment>
<keyword evidence="11 12" id="KW-0472">Membrane</keyword>